<reference evidence="1 2" key="1">
    <citation type="submission" date="2019-01" db="EMBL/GenBank/DDBJ databases">
        <title>Sequencing of cultivated peanut Arachis hypogaea provides insights into genome evolution and oil improvement.</title>
        <authorList>
            <person name="Chen X."/>
        </authorList>
    </citation>
    <scope>NUCLEOTIDE SEQUENCE [LARGE SCALE GENOMIC DNA]</scope>
    <source>
        <strain evidence="2">cv. Fuhuasheng</strain>
        <tissue evidence="1">Leaves</tissue>
    </source>
</reference>
<keyword evidence="2" id="KW-1185">Reference proteome</keyword>
<protein>
    <submittedName>
        <fullName evidence="1">Uncharacterized protein</fullName>
    </submittedName>
</protein>
<dbReference type="EMBL" id="SDMP01000018">
    <property type="protein sequence ID" value="RYQ94539.1"/>
    <property type="molecule type" value="Genomic_DNA"/>
</dbReference>
<organism evidence="1 2">
    <name type="scientific">Arachis hypogaea</name>
    <name type="common">Peanut</name>
    <dbReference type="NCBI Taxonomy" id="3818"/>
    <lineage>
        <taxon>Eukaryota</taxon>
        <taxon>Viridiplantae</taxon>
        <taxon>Streptophyta</taxon>
        <taxon>Embryophyta</taxon>
        <taxon>Tracheophyta</taxon>
        <taxon>Spermatophyta</taxon>
        <taxon>Magnoliopsida</taxon>
        <taxon>eudicotyledons</taxon>
        <taxon>Gunneridae</taxon>
        <taxon>Pentapetalae</taxon>
        <taxon>rosids</taxon>
        <taxon>fabids</taxon>
        <taxon>Fabales</taxon>
        <taxon>Fabaceae</taxon>
        <taxon>Papilionoideae</taxon>
        <taxon>50 kb inversion clade</taxon>
        <taxon>dalbergioids sensu lato</taxon>
        <taxon>Dalbergieae</taxon>
        <taxon>Pterocarpus clade</taxon>
        <taxon>Arachis</taxon>
    </lineage>
</organism>
<proteinExistence type="predicted"/>
<dbReference type="AlphaFoldDB" id="A0A444XY25"/>
<evidence type="ECO:0000313" key="2">
    <source>
        <dbReference type="Proteomes" id="UP000289738"/>
    </source>
</evidence>
<accession>A0A444XY25</accession>
<name>A0A444XY25_ARAHY</name>
<evidence type="ECO:0000313" key="1">
    <source>
        <dbReference type="EMBL" id="RYQ94539.1"/>
    </source>
</evidence>
<sequence>MEGEFFGSSRLCTINWSVIHVIFYFYLGKETYGYFPLLDSKVELDPYFPRRCTHLCILRNRLSVCYKHRRKCEWIVWQMKEYRDAQSSTKLAVIPIIKNSLIQIHVIVYNLFTSRKVIVDFPVIDGSSMGNHPVFSQCVGYRIVCIYHESLVSPNGLQRNLSKMLLRFIKPKPEPIDS</sequence>
<dbReference type="Proteomes" id="UP000289738">
    <property type="component" value="Chromosome B08"/>
</dbReference>
<comment type="caution">
    <text evidence="1">The sequence shown here is derived from an EMBL/GenBank/DDBJ whole genome shotgun (WGS) entry which is preliminary data.</text>
</comment>
<gene>
    <name evidence="1" type="ORF">Ahy_B08g089475</name>
</gene>